<dbReference type="InterPro" id="IPR042100">
    <property type="entry name" value="Bug_dom1"/>
</dbReference>
<dbReference type="PIRSF" id="PIRSF017082">
    <property type="entry name" value="YflP"/>
    <property type="match status" value="1"/>
</dbReference>
<evidence type="ECO:0000313" key="3">
    <source>
        <dbReference type="Proteomes" id="UP000186609"/>
    </source>
</evidence>
<dbReference type="PANTHER" id="PTHR42928:SF5">
    <property type="entry name" value="BLR1237 PROTEIN"/>
    <property type="match status" value="1"/>
</dbReference>
<dbReference type="CDD" id="cd13579">
    <property type="entry name" value="PBP2_Bug_NagM"/>
    <property type="match status" value="1"/>
</dbReference>
<dbReference type="OrthoDB" id="9150102at2"/>
<protein>
    <submittedName>
        <fullName evidence="2">Twin-arginine translocation pathway signal protein</fullName>
    </submittedName>
</protein>
<dbReference type="PROSITE" id="PS51318">
    <property type="entry name" value="TAT"/>
    <property type="match status" value="1"/>
</dbReference>
<dbReference type="SUPFAM" id="SSF53850">
    <property type="entry name" value="Periplasmic binding protein-like II"/>
    <property type="match status" value="1"/>
</dbReference>
<comment type="similarity">
    <text evidence="1">Belongs to the UPF0065 (bug) family.</text>
</comment>
<keyword evidence="3" id="KW-1185">Reference proteome</keyword>
<dbReference type="Gene3D" id="3.40.190.150">
    <property type="entry name" value="Bordetella uptake gene, domain 1"/>
    <property type="match status" value="1"/>
</dbReference>
<evidence type="ECO:0000313" key="2">
    <source>
        <dbReference type="EMBL" id="APW38860.1"/>
    </source>
</evidence>
<dbReference type="AlphaFoldDB" id="A0A1P8JYM8"/>
<dbReference type="EMBL" id="CP019236">
    <property type="protein sequence ID" value="APW38860.1"/>
    <property type="molecule type" value="Genomic_DNA"/>
</dbReference>
<dbReference type="Pfam" id="PF03401">
    <property type="entry name" value="TctC"/>
    <property type="match status" value="1"/>
</dbReference>
<name>A0A1P8JYM8_9BURK</name>
<dbReference type="STRING" id="1842727.RD110_17955"/>
<sequence length="340" mass="35330">MHSHSVNALPNRRTTLQAGAAAALAAVLAGIGETAFAQAGQIETLKIVTGFAAGGTSDTLCRRLATKLAPEFARTAVVENRTGAGGQIAIQYVKAQPADGATLLQTPTSMLTIYPHIYKKLPYDPVADLTPVSVACVFDFGFAVGPAVPLDVKTVPDFLAWAKANPAKANFGSPAAGSTPHFIGALLGKSAGVELQHAAYRGTQPAMLDLLGGNISAVSGPVGDITQHLPTGKVRILGVSGAKRSRFAPDVPTLLEQGLKDMAFSEWFAMFLPPKAPPELVARLNASIRTALAATDVADGLATFGLEVMPSSPGELAELLRKDTARWAPIVKQIGFTADT</sequence>
<evidence type="ECO:0000256" key="1">
    <source>
        <dbReference type="ARBA" id="ARBA00006987"/>
    </source>
</evidence>
<dbReference type="RefSeq" id="WP_076200799.1">
    <property type="nucleotide sequence ID" value="NZ_CP019236.1"/>
</dbReference>
<accession>A0A1P8JYM8</accession>
<dbReference type="KEGG" id="rhy:RD110_17955"/>
<gene>
    <name evidence="2" type="ORF">RD110_17955</name>
</gene>
<dbReference type="Proteomes" id="UP000186609">
    <property type="component" value="Chromosome"/>
</dbReference>
<organism evidence="2 3">
    <name type="scientific">Rhodoferax koreensis</name>
    <dbReference type="NCBI Taxonomy" id="1842727"/>
    <lineage>
        <taxon>Bacteria</taxon>
        <taxon>Pseudomonadati</taxon>
        <taxon>Pseudomonadota</taxon>
        <taxon>Betaproteobacteria</taxon>
        <taxon>Burkholderiales</taxon>
        <taxon>Comamonadaceae</taxon>
        <taxon>Rhodoferax</taxon>
    </lineage>
</organism>
<dbReference type="Gene3D" id="3.40.190.10">
    <property type="entry name" value="Periplasmic binding protein-like II"/>
    <property type="match status" value="1"/>
</dbReference>
<dbReference type="InterPro" id="IPR005064">
    <property type="entry name" value="BUG"/>
</dbReference>
<reference evidence="2 3" key="1">
    <citation type="submission" date="2017-01" db="EMBL/GenBank/DDBJ databases">
        <authorList>
            <person name="Mah S.A."/>
            <person name="Swanson W.J."/>
            <person name="Moy G.W."/>
            <person name="Vacquier V.D."/>
        </authorList>
    </citation>
    <scope>NUCLEOTIDE SEQUENCE [LARGE SCALE GENOMIC DNA]</scope>
    <source>
        <strain evidence="2 3">DCY110</strain>
    </source>
</reference>
<proteinExistence type="inferred from homology"/>
<dbReference type="PANTHER" id="PTHR42928">
    <property type="entry name" value="TRICARBOXYLATE-BINDING PROTEIN"/>
    <property type="match status" value="1"/>
</dbReference>
<dbReference type="InterPro" id="IPR006311">
    <property type="entry name" value="TAT_signal"/>
</dbReference>